<evidence type="ECO:0000313" key="6">
    <source>
        <dbReference type="Proteomes" id="UP000502196"/>
    </source>
</evidence>
<evidence type="ECO:0000256" key="2">
    <source>
        <dbReference type="ARBA" id="ARBA00007362"/>
    </source>
</evidence>
<feature type="transmembrane region" description="Helical" evidence="3">
    <location>
        <begin position="191"/>
        <end position="210"/>
    </location>
</feature>
<keyword evidence="3" id="KW-1133">Transmembrane helix</keyword>
<feature type="transmembrane region" description="Helical" evidence="3">
    <location>
        <begin position="162"/>
        <end position="179"/>
    </location>
</feature>
<keyword evidence="3" id="KW-0472">Membrane</keyword>
<proteinExistence type="inferred from homology"/>
<dbReference type="GO" id="GO:0016020">
    <property type="term" value="C:membrane"/>
    <property type="evidence" value="ECO:0007669"/>
    <property type="project" value="InterPro"/>
</dbReference>
<accession>A0A6F9E9S9</accession>
<feature type="transmembrane region" description="Helical" evidence="3">
    <location>
        <begin position="279"/>
        <end position="301"/>
    </location>
</feature>
<feature type="domain" description="EamA" evidence="4">
    <location>
        <begin position="19"/>
        <end position="151"/>
    </location>
</feature>
<dbReference type="InterPro" id="IPR037185">
    <property type="entry name" value="EmrE-like"/>
</dbReference>
<dbReference type="InterPro" id="IPR000620">
    <property type="entry name" value="EamA_dom"/>
</dbReference>
<feature type="transmembrane region" description="Helical" evidence="3">
    <location>
        <begin position="106"/>
        <end position="128"/>
    </location>
</feature>
<dbReference type="Pfam" id="PF00892">
    <property type="entry name" value="EamA"/>
    <property type="match status" value="2"/>
</dbReference>
<feature type="transmembrane region" description="Helical" evidence="3">
    <location>
        <begin position="253"/>
        <end position="273"/>
    </location>
</feature>
<evidence type="ECO:0000256" key="1">
    <source>
        <dbReference type="ARBA" id="ARBA00004127"/>
    </source>
</evidence>
<dbReference type="InterPro" id="IPR052756">
    <property type="entry name" value="Alkyne_AA_exporter"/>
</dbReference>
<dbReference type="Gene3D" id="1.10.3730.20">
    <property type="match status" value="1"/>
</dbReference>
<dbReference type="AlphaFoldDB" id="A0A6F9E9S9"/>
<feature type="transmembrane region" description="Helical" evidence="3">
    <location>
        <begin position="222"/>
        <end position="246"/>
    </location>
</feature>
<evidence type="ECO:0000256" key="3">
    <source>
        <dbReference type="SAM" id="Phobius"/>
    </source>
</evidence>
<feature type="transmembrane region" description="Helical" evidence="3">
    <location>
        <begin position="80"/>
        <end position="100"/>
    </location>
</feature>
<dbReference type="PANTHER" id="PTHR12715:SF4">
    <property type="entry name" value="EAMA DOMAIN-CONTAINING PROTEIN"/>
    <property type="match status" value="1"/>
</dbReference>
<dbReference type="PANTHER" id="PTHR12715">
    <property type="entry name" value="TRANSPORTER, DRUG/METABOLITE EXPORTER FAMILY"/>
    <property type="match status" value="1"/>
</dbReference>
<dbReference type="RefSeq" id="WP_170085735.1">
    <property type="nucleotide sequence ID" value="NZ_CP047972.1"/>
</dbReference>
<reference evidence="5 6" key="1">
    <citation type="submission" date="2020-04" db="EMBL/GenBank/DDBJ databases">
        <authorList>
            <person name="Hogendoorn C."/>
        </authorList>
    </citation>
    <scope>NUCLEOTIDE SEQUENCE [LARGE SCALE GENOMIC DNA]</scope>
    <source>
        <strain evidence="5">COOX1</strain>
    </source>
</reference>
<feature type="transmembrane region" description="Helical" evidence="3">
    <location>
        <begin position="135"/>
        <end position="156"/>
    </location>
</feature>
<evidence type="ECO:0000313" key="5">
    <source>
        <dbReference type="EMBL" id="CAB3393638.1"/>
    </source>
</evidence>
<keyword evidence="3" id="KW-0812">Transmembrane</keyword>
<sequence length="321" mass="33036">MSHSSMSYSSVHRRHNWAAVVAVVVTLAFWSSAFAGIRAALLSGYSPGHVVLLRFLSASAVFVVYALVKGVQVPRGRDLLAVAALGWTGISIYHIALTFGELTVNAGTASLLIAAAPAFTAVIAVIALGERLNGIGWLGVLVGFGGVALMTVGSGGGHRVTAGAWLILLSAVATAIFFVGQKPLFARYGAIDLTAWFTWFGTLPMLWFAPGLGEAMVHAPGAATWVCVYIGVFPAAVAYVAWAIALKSAPAGLVASSLYLNPLLAILIGWVWLGELPGVWSTLGGVIAVAGVVMVNVAGAVRRQRVRADAGSAPTAGSGQG</sequence>
<comment type="subcellular location">
    <subcellularLocation>
        <location evidence="1">Endomembrane system</location>
        <topology evidence="1">Multi-pass membrane protein</topology>
    </subcellularLocation>
</comment>
<comment type="similarity">
    <text evidence="2">Belongs to the EamA transporter family.</text>
</comment>
<feature type="transmembrane region" description="Helical" evidence="3">
    <location>
        <begin position="51"/>
        <end position="68"/>
    </location>
</feature>
<gene>
    <name evidence="5" type="ORF">COOX1_2009</name>
</gene>
<dbReference type="Proteomes" id="UP000502196">
    <property type="component" value="Chromosome"/>
</dbReference>
<dbReference type="SUPFAM" id="SSF103481">
    <property type="entry name" value="Multidrug resistance efflux transporter EmrE"/>
    <property type="match status" value="2"/>
</dbReference>
<evidence type="ECO:0000259" key="4">
    <source>
        <dbReference type="Pfam" id="PF00892"/>
    </source>
</evidence>
<organism evidence="5 6">
    <name type="scientific">Kyrpidia spormannii</name>
    <dbReference type="NCBI Taxonomy" id="2055160"/>
    <lineage>
        <taxon>Bacteria</taxon>
        <taxon>Bacillati</taxon>
        <taxon>Bacillota</taxon>
        <taxon>Bacilli</taxon>
        <taxon>Bacillales</taxon>
        <taxon>Alicyclobacillaceae</taxon>
        <taxon>Kyrpidia</taxon>
    </lineage>
</organism>
<name>A0A6F9E9S9_9BACL</name>
<protein>
    <submittedName>
        <fullName evidence="5">EamA family transporter</fullName>
    </submittedName>
</protein>
<dbReference type="EMBL" id="LR792683">
    <property type="protein sequence ID" value="CAB3393638.1"/>
    <property type="molecule type" value="Genomic_DNA"/>
</dbReference>
<feature type="domain" description="EamA" evidence="4">
    <location>
        <begin position="162"/>
        <end position="296"/>
    </location>
</feature>